<dbReference type="EMBL" id="LJIJ01000193">
    <property type="protein sequence ID" value="ODN00664.1"/>
    <property type="molecule type" value="Genomic_DNA"/>
</dbReference>
<evidence type="ECO:0000313" key="5">
    <source>
        <dbReference type="EMBL" id="ODN00664.1"/>
    </source>
</evidence>
<feature type="domain" description="Coenzyme Q-binding protein COQ10 START" evidence="4">
    <location>
        <begin position="54"/>
        <end position="169"/>
    </location>
</feature>
<evidence type="ECO:0000256" key="3">
    <source>
        <dbReference type="ARBA" id="ARBA00024947"/>
    </source>
</evidence>
<dbReference type="InterPro" id="IPR044996">
    <property type="entry name" value="COQ10-like"/>
</dbReference>
<dbReference type="CDD" id="cd07813">
    <property type="entry name" value="COQ10p_like"/>
    <property type="match status" value="1"/>
</dbReference>
<dbReference type="OMA" id="VKAECVD"/>
<dbReference type="GO" id="GO:0048039">
    <property type="term" value="F:ubiquinone binding"/>
    <property type="evidence" value="ECO:0007669"/>
    <property type="project" value="InterPro"/>
</dbReference>
<dbReference type="PANTHER" id="PTHR12901:SF10">
    <property type="entry name" value="COENZYME Q-BINDING PROTEIN COQ10, MITOCHONDRIAL"/>
    <property type="match status" value="1"/>
</dbReference>
<dbReference type="STRING" id="48709.A0A1D2N5Y8"/>
<dbReference type="Proteomes" id="UP000094527">
    <property type="component" value="Unassembled WGS sequence"/>
</dbReference>
<comment type="similarity">
    <text evidence="1">Belongs to the COQ10 family.</text>
</comment>
<dbReference type="SUPFAM" id="SSF55961">
    <property type="entry name" value="Bet v1-like"/>
    <property type="match status" value="1"/>
</dbReference>
<dbReference type="AlphaFoldDB" id="A0A1D2N5Y8"/>
<evidence type="ECO:0000256" key="1">
    <source>
        <dbReference type="ARBA" id="ARBA00006885"/>
    </source>
</evidence>
<dbReference type="InterPro" id="IPR023393">
    <property type="entry name" value="START-like_dom_sf"/>
</dbReference>
<proteinExistence type="inferred from homology"/>
<dbReference type="GO" id="GO:0045333">
    <property type="term" value="P:cellular respiration"/>
    <property type="evidence" value="ECO:0007669"/>
    <property type="project" value="InterPro"/>
</dbReference>
<protein>
    <submittedName>
        <fullName evidence="5">Coenzyme Q-binding protein COQ10 A, mitochondrial</fullName>
    </submittedName>
</protein>
<dbReference type="GO" id="GO:0005739">
    <property type="term" value="C:mitochondrion"/>
    <property type="evidence" value="ECO:0007669"/>
    <property type="project" value="TreeGrafter"/>
</dbReference>
<dbReference type="Pfam" id="PF03364">
    <property type="entry name" value="Polyketide_cyc"/>
    <property type="match status" value="1"/>
</dbReference>
<dbReference type="PANTHER" id="PTHR12901">
    <property type="entry name" value="SPERM PROTEIN HOMOLOG"/>
    <property type="match status" value="1"/>
</dbReference>
<comment type="subunit">
    <text evidence="2">Interacts with coenzyme Q.</text>
</comment>
<comment type="caution">
    <text evidence="5">The sequence shown here is derived from an EMBL/GenBank/DDBJ whole genome shotgun (WGS) entry which is preliminary data.</text>
</comment>
<organism evidence="5 6">
    <name type="scientific">Orchesella cincta</name>
    <name type="common">Springtail</name>
    <name type="synonym">Podura cincta</name>
    <dbReference type="NCBI Taxonomy" id="48709"/>
    <lineage>
        <taxon>Eukaryota</taxon>
        <taxon>Metazoa</taxon>
        <taxon>Ecdysozoa</taxon>
        <taxon>Arthropoda</taxon>
        <taxon>Hexapoda</taxon>
        <taxon>Collembola</taxon>
        <taxon>Entomobryomorpha</taxon>
        <taxon>Entomobryoidea</taxon>
        <taxon>Orchesellidae</taxon>
        <taxon>Orchesellinae</taxon>
        <taxon>Orchesella</taxon>
    </lineage>
</organism>
<dbReference type="OrthoDB" id="292693at2759"/>
<evidence type="ECO:0000259" key="4">
    <source>
        <dbReference type="Pfam" id="PF03364"/>
    </source>
</evidence>
<gene>
    <name evidence="5" type="ORF">Ocin01_06018</name>
</gene>
<name>A0A1D2N5Y8_ORCCI</name>
<accession>A0A1D2N5Y8</accession>
<comment type="function">
    <text evidence="3">Required for the function of coenzyme Q in the respiratory chain. May serve as a chaperone or may be involved in the transport of Q6 from its site of synthesis to the catalytic sites of the respiratory complexes.</text>
</comment>
<reference evidence="5 6" key="1">
    <citation type="journal article" date="2016" name="Genome Biol. Evol.">
        <title>Gene Family Evolution Reflects Adaptation to Soil Environmental Stressors in the Genome of the Collembolan Orchesella cincta.</title>
        <authorList>
            <person name="Faddeeva-Vakhrusheva A."/>
            <person name="Derks M.F."/>
            <person name="Anvar S.Y."/>
            <person name="Agamennone V."/>
            <person name="Suring W."/>
            <person name="Smit S."/>
            <person name="van Straalen N.M."/>
            <person name="Roelofs D."/>
        </authorList>
    </citation>
    <scope>NUCLEOTIDE SEQUENCE [LARGE SCALE GENOMIC DNA]</scope>
    <source>
        <tissue evidence="5">Mixed pool</tissue>
    </source>
</reference>
<sequence>MLCLRHQPVVSHHGSWRMITNCIQQANFLSFPGGSSTATKRKQFTERRIMGFGMEQMFDVIQDVEKYQDFLPWCHSSVVTSKGKGFLKGNLVVGIPPFVESYTSNVTLVRPLIIKAESTKGKLFKELTFGNPQSCIIDYNVSLEFRSTIASQAANVFFNQVVRAMTEAFYNEAKKRYGPESVPSRKLKLSEAVVTAAMMTLREVQEEANTINLLVI</sequence>
<evidence type="ECO:0000256" key="2">
    <source>
        <dbReference type="ARBA" id="ARBA00011814"/>
    </source>
</evidence>
<keyword evidence="6" id="KW-1185">Reference proteome</keyword>
<dbReference type="InterPro" id="IPR005031">
    <property type="entry name" value="COQ10_START"/>
</dbReference>
<evidence type="ECO:0000313" key="6">
    <source>
        <dbReference type="Proteomes" id="UP000094527"/>
    </source>
</evidence>
<dbReference type="Gene3D" id="3.30.530.20">
    <property type="match status" value="1"/>
</dbReference>